<dbReference type="EMBL" id="FOPY01000004">
    <property type="protein sequence ID" value="SFH44552.1"/>
    <property type="molecule type" value="Genomic_DNA"/>
</dbReference>
<keyword evidence="5" id="KW-0969">Cilium</keyword>
<sequence>MSKERELPSRRRQAVTLAYQGGDRAPTVLAKGYGELAERIVSQAQAQGIFVHDAPELVSLLMQVDLDARIPPTLYQVIAELLAWVHDIDSQQE</sequence>
<keyword evidence="5" id="KW-0966">Cell projection</keyword>
<keyword evidence="3" id="KW-0813">Transport</keyword>
<gene>
    <name evidence="5" type="ORF">SAMN04487959_104109</name>
</gene>
<comment type="similarity">
    <text evidence="1">Belongs to the type III secretion exporter family.</text>
</comment>
<organism evidence="5 6">
    <name type="scientific">Modicisalibacter xianhensis</name>
    <dbReference type="NCBI Taxonomy" id="442341"/>
    <lineage>
        <taxon>Bacteria</taxon>
        <taxon>Pseudomonadati</taxon>
        <taxon>Pseudomonadota</taxon>
        <taxon>Gammaproteobacteria</taxon>
        <taxon>Oceanospirillales</taxon>
        <taxon>Halomonadaceae</taxon>
        <taxon>Modicisalibacter</taxon>
    </lineage>
</organism>
<evidence type="ECO:0000256" key="2">
    <source>
        <dbReference type="ARBA" id="ARBA00021622"/>
    </source>
</evidence>
<keyword evidence="6" id="KW-1185">Reference proteome</keyword>
<dbReference type="SUPFAM" id="SSF160544">
    <property type="entry name" value="EscU C-terminal domain-like"/>
    <property type="match status" value="1"/>
</dbReference>
<evidence type="ECO:0000256" key="3">
    <source>
        <dbReference type="ARBA" id="ARBA00023225"/>
    </source>
</evidence>
<name>A0A1I3A308_9GAMM</name>
<dbReference type="STRING" id="442341.SAMN04487959_104109"/>
<evidence type="ECO:0000313" key="6">
    <source>
        <dbReference type="Proteomes" id="UP000199040"/>
    </source>
</evidence>
<proteinExistence type="inferred from homology"/>
<dbReference type="InterPro" id="IPR029025">
    <property type="entry name" value="T3SS_substrate_exporter_C"/>
</dbReference>
<keyword evidence="3" id="KW-1006">Bacterial flagellum protein export</keyword>
<dbReference type="Gene3D" id="3.40.1690.10">
    <property type="entry name" value="secretion proteins EscU"/>
    <property type="match status" value="1"/>
</dbReference>
<comment type="function">
    <text evidence="4">Required for formation of the rod structure in the basal body of the flagellar apparatus. Together with FliI and FliH, may constitute the export apparatus of flagellin.</text>
</comment>
<evidence type="ECO:0000313" key="5">
    <source>
        <dbReference type="EMBL" id="SFH44552.1"/>
    </source>
</evidence>
<dbReference type="InterPro" id="IPR006135">
    <property type="entry name" value="T3SS_substrate_exporter"/>
</dbReference>
<dbReference type="Pfam" id="PF01312">
    <property type="entry name" value="Bac_export_2"/>
    <property type="match status" value="1"/>
</dbReference>
<dbReference type="GO" id="GO:0009306">
    <property type="term" value="P:protein secretion"/>
    <property type="evidence" value="ECO:0007669"/>
    <property type="project" value="InterPro"/>
</dbReference>
<dbReference type="GO" id="GO:0005886">
    <property type="term" value="C:plasma membrane"/>
    <property type="evidence" value="ECO:0007669"/>
    <property type="project" value="TreeGrafter"/>
</dbReference>
<evidence type="ECO:0000256" key="4">
    <source>
        <dbReference type="ARBA" id="ARBA00025078"/>
    </source>
</evidence>
<dbReference type="PANTHER" id="PTHR30531:SF12">
    <property type="entry name" value="FLAGELLAR BIOSYNTHETIC PROTEIN FLHB"/>
    <property type="match status" value="1"/>
</dbReference>
<dbReference type="Proteomes" id="UP000199040">
    <property type="component" value="Unassembled WGS sequence"/>
</dbReference>
<dbReference type="PANTHER" id="PTHR30531">
    <property type="entry name" value="FLAGELLAR BIOSYNTHETIC PROTEIN FLHB"/>
    <property type="match status" value="1"/>
</dbReference>
<dbReference type="AlphaFoldDB" id="A0A1I3A308"/>
<dbReference type="RefSeq" id="WP_092844572.1">
    <property type="nucleotide sequence ID" value="NZ_FOPY01000004.1"/>
</dbReference>
<reference evidence="5 6" key="1">
    <citation type="submission" date="2016-10" db="EMBL/GenBank/DDBJ databases">
        <authorList>
            <person name="de Groot N.N."/>
        </authorList>
    </citation>
    <scope>NUCLEOTIDE SEQUENCE [LARGE SCALE GENOMIC DNA]</scope>
    <source>
        <strain evidence="5 6">CGMCC 1.6848</strain>
    </source>
</reference>
<accession>A0A1I3A308</accession>
<protein>
    <recommendedName>
        <fullName evidence="2">Flagellar biosynthetic protein FlhB</fullName>
    </recommendedName>
</protein>
<keyword evidence="5" id="KW-0282">Flagellum</keyword>
<keyword evidence="3" id="KW-0653">Protein transport</keyword>
<evidence type="ECO:0000256" key="1">
    <source>
        <dbReference type="ARBA" id="ARBA00010690"/>
    </source>
</evidence>